<accession>A0A5K7SAN0</accession>
<name>A0A5K7SAN0_9BACT</name>
<dbReference type="Proteomes" id="UP001193389">
    <property type="component" value="Chromosome"/>
</dbReference>
<protein>
    <submittedName>
        <fullName evidence="1">Uncharacterized protein</fullName>
    </submittedName>
</protein>
<gene>
    <name evidence="1" type="ORF">AQPE_2775</name>
</gene>
<organism evidence="1 2">
    <name type="scientific">Aquipluma nitroreducens</name>
    <dbReference type="NCBI Taxonomy" id="2010828"/>
    <lineage>
        <taxon>Bacteria</taxon>
        <taxon>Pseudomonadati</taxon>
        <taxon>Bacteroidota</taxon>
        <taxon>Bacteroidia</taxon>
        <taxon>Marinilabiliales</taxon>
        <taxon>Prolixibacteraceae</taxon>
        <taxon>Aquipluma</taxon>
    </lineage>
</organism>
<reference evidence="1" key="1">
    <citation type="journal article" date="2020" name="Int. J. Syst. Evol. Microbiol.">
        <title>Aquipluma nitroreducens gen. nov. sp. nov., a novel facultatively anaerobic bacterium isolated from a freshwater lake.</title>
        <authorList>
            <person name="Watanabe M."/>
            <person name="Kojima H."/>
            <person name="Fukui M."/>
        </authorList>
    </citation>
    <scope>NUCLEOTIDE SEQUENCE</scope>
    <source>
        <strain evidence="1">MeG22</strain>
    </source>
</reference>
<dbReference type="KEGG" id="anf:AQPE_2775"/>
<dbReference type="EMBL" id="AP018694">
    <property type="protein sequence ID" value="BBE18612.1"/>
    <property type="molecule type" value="Genomic_DNA"/>
</dbReference>
<keyword evidence="2" id="KW-1185">Reference proteome</keyword>
<proteinExistence type="predicted"/>
<dbReference type="AlphaFoldDB" id="A0A5K7SAN0"/>
<evidence type="ECO:0000313" key="1">
    <source>
        <dbReference type="EMBL" id="BBE18612.1"/>
    </source>
</evidence>
<sequence length="41" mass="5058">MLFSVKTPKNKYAKNRNEKDFNFHNAKIRVAYNHLFKRQLF</sequence>
<evidence type="ECO:0000313" key="2">
    <source>
        <dbReference type="Proteomes" id="UP001193389"/>
    </source>
</evidence>